<dbReference type="AlphaFoldDB" id="A0A0F9E4H6"/>
<evidence type="ECO:0000313" key="2">
    <source>
        <dbReference type="EMBL" id="KKL61091.1"/>
    </source>
</evidence>
<comment type="caution">
    <text evidence="2">The sequence shown here is derived from an EMBL/GenBank/DDBJ whole genome shotgun (WGS) entry which is preliminary data.</text>
</comment>
<feature type="region of interest" description="Disordered" evidence="1">
    <location>
        <begin position="89"/>
        <end position="111"/>
    </location>
</feature>
<organism evidence="2">
    <name type="scientific">marine sediment metagenome</name>
    <dbReference type="NCBI Taxonomy" id="412755"/>
    <lineage>
        <taxon>unclassified sequences</taxon>
        <taxon>metagenomes</taxon>
        <taxon>ecological metagenomes</taxon>
    </lineage>
</organism>
<name>A0A0F9E4H6_9ZZZZ</name>
<gene>
    <name evidence="2" type="ORF">LCGC14_2198780</name>
</gene>
<accession>A0A0F9E4H6</accession>
<protein>
    <submittedName>
        <fullName evidence="2">Uncharacterized protein</fullName>
    </submittedName>
</protein>
<reference evidence="2" key="1">
    <citation type="journal article" date="2015" name="Nature">
        <title>Complex archaea that bridge the gap between prokaryotes and eukaryotes.</title>
        <authorList>
            <person name="Spang A."/>
            <person name="Saw J.H."/>
            <person name="Jorgensen S.L."/>
            <person name="Zaremba-Niedzwiedzka K."/>
            <person name="Martijn J."/>
            <person name="Lind A.E."/>
            <person name="van Eijk R."/>
            <person name="Schleper C."/>
            <person name="Guy L."/>
            <person name="Ettema T.J."/>
        </authorList>
    </citation>
    <scope>NUCLEOTIDE SEQUENCE</scope>
</reference>
<proteinExistence type="predicted"/>
<evidence type="ECO:0000256" key="1">
    <source>
        <dbReference type="SAM" id="MobiDB-lite"/>
    </source>
</evidence>
<dbReference type="EMBL" id="LAZR01028924">
    <property type="protein sequence ID" value="KKL61091.1"/>
    <property type="molecule type" value="Genomic_DNA"/>
</dbReference>
<sequence>MLAYAIYNGYEKIDMYGIDMATQREYILERGGIEFWVGFAMGRGIEVTNTKGSMVCKPAMGVPYGHKYSVDMRAVDPYDLLKLNKEERDAGDMADDHKKRKNKKNTNPALA</sequence>